<dbReference type="AlphaFoldDB" id="S8FDG2"/>
<dbReference type="Proteomes" id="UP000015241">
    <property type="component" value="Unassembled WGS sequence"/>
</dbReference>
<dbReference type="EMBL" id="KE504155">
    <property type="protein sequence ID" value="EPS99575.1"/>
    <property type="molecule type" value="Genomic_DNA"/>
</dbReference>
<dbReference type="OrthoDB" id="2205812at2759"/>
<dbReference type="STRING" id="743788.S8FDG2"/>
<feature type="non-terminal residue" evidence="1">
    <location>
        <position position="74"/>
    </location>
</feature>
<feature type="non-terminal residue" evidence="1">
    <location>
        <position position="1"/>
    </location>
</feature>
<dbReference type="InParanoid" id="S8FDG2"/>
<evidence type="ECO:0000313" key="1">
    <source>
        <dbReference type="EMBL" id="EPS99575.1"/>
    </source>
</evidence>
<gene>
    <name evidence="1" type="ORF">FOMPIDRAFT_1094899</name>
</gene>
<organism evidence="1 2">
    <name type="scientific">Fomitopsis schrenkii</name>
    <name type="common">Brown rot fungus</name>
    <dbReference type="NCBI Taxonomy" id="2126942"/>
    <lineage>
        <taxon>Eukaryota</taxon>
        <taxon>Fungi</taxon>
        <taxon>Dikarya</taxon>
        <taxon>Basidiomycota</taxon>
        <taxon>Agaricomycotina</taxon>
        <taxon>Agaricomycetes</taxon>
        <taxon>Polyporales</taxon>
        <taxon>Fomitopsis</taxon>
    </lineage>
</organism>
<proteinExistence type="predicted"/>
<sequence>LTRWGQCHPTLTGRKNIVQMGPGGITQYLTAVQGMPRQVEDSLNKMVRNFIWKGAKVPPVNGNTLSLPIQEGGL</sequence>
<name>S8FDG2_FOMSC</name>
<dbReference type="HOGENOM" id="CLU_2694464_0_0_1"/>
<accession>S8FDG2</accession>
<keyword evidence="2" id="KW-1185">Reference proteome</keyword>
<evidence type="ECO:0000313" key="2">
    <source>
        <dbReference type="Proteomes" id="UP000015241"/>
    </source>
</evidence>
<reference evidence="1 2" key="1">
    <citation type="journal article" date="2012" name="Science">
        <title>The Paleozoic origin of enzymatic lignin decomposition reconstructed from 31 fungal genomes.</title>
        <authorList>
            <person name="Floudas D."/>
            <person name="Binder M."/>
            <person name="Riley R."/>
            <person name="Barry K."/>
            <person name="Blanchette R.A."/>
            <person name="Henrissat B."/>
            <person name="Martinez A.T."/>
            <person name="Otillar R."/>
            <person name="Spatafora J.W."/>
            <person name="Yadav J.S."/>
            <person name="Aerts A."/>
            <person name="Benoit I."/>
            <person name="Boyd A."/>
            <person name="Carlson A."/>
            <person name="Copeland A."/>
            <person name="Coutinho P.M."/>
            <person name="de Vries R.P."/>
            <person name="Ferreira P."/>
            <person name="Findley K."/>
            <person name="Foster B."/>
            <person name="Gaskell J."/>
            <person name="Glotzer D."/>
            <person name="Gorecki P."/>
            <person name="Heitman J."/>
            <person name="Hesse C."/>
            <person name="Hori C."/>
            <person name="Igarashi K."/>
            <person name="Jurgens J.A."/>
            <person name="Kallen N."/>
            <person name="Kersten P."/>
            <person name="Kohler A."/>
            <person name="Kuees U."/>
            <person name="Kumar T.K.A."/>
            <person name="Kuo A."/>
            <person name="LaButti K."/>
            <person name="Larrondo L.F."/>
            <person name="Lindquist E."/>
            <person name="Ling A."/>
            <person name="Lombard V."/>
            <person name="Lucas S."/>
            <person name="Lundell T."/>
            <person name="Martin R."/>
            <person name="McLaughlin D.J."/>
            <person name="Morgenstern I."/>
            <person name="Morin E."/>
            <person name="Murat C."/>
            <person name="Nagy L.G."/>
            <person name="Nolan M."/>
            <person name="Ohm R.A."/>
            <person name="Patyshakuliyeva A."/>
            <person name="Rokas A."/>
            <person name="Ruiz-Duenas F.J."/>
            <person name="Sabat G."/>
            <person name="Salamov A."/>
            <person name="Samejima M."/>
            <person name="Schmutz J."/>
            <person name="Slot J.C."/>
            <person name="St John F."/>
            <person name="Stenlid J."/>
            <person name="Sun H."/>
            <person name="Sun S."/>
            <person name="Syed K."/>
            <person name="Tsang A."/>
            <person name="Wiebenga A."/>
            <person name="Young D."/>
            <person name="Pisabarro A."/>
            <person name="Eastwood D.C."/>
            <person name="Martin F."/>
            <person name="Cullen D."/>
            <person name="Grigoriev I.V."/>
            <person name="Hibbett D.S."/>
        </authorList>
    </citation>
    <scope>NUCLEOTIDE SEQUENCE</scope>
    <source>
        <strain evidence="2">FP-58527</strain>
    </source>
</reference>
<protein>
    <submittedName>
        <fullName evidence="1">Uncharacterized protein</fullName>
    </submittedName>
</protein>